<dbReference type="InterPro" id="IPR007044">
    <property type="entry name" value="Cyclodeamin/CycHdrlase"/>
</dbReference>
<evidence type="ECO:0000313" key="4">
    <source>
        <dbReference type="Proteomes" id="UP000636394"/>
    </source>
</evidence>
<feature type="domain" description="Cyclodeaminase/cyclohydrolase" evidence="1">
    <location>
        <begin position="4"/>
        <end position="181"/>
    </location>
</feature>
<dbReference type="SUPFAM" id="SSF101262">
    <property type="entry name" value="Methenyltetrahydrofolate cyclohydrolase-like"/>
    <property type="match status" value="1"/>
</dbReference>
<evidence type="ECO:0000313" key="2">
    <source>
        <dbReference type="EMBL" id="NHM13885.1"/>
    </source>
</evidence>
<organism evidence="3 5">
    <name type="scientific">Xiamenia xianingshaonis</name>
    <dbReference type="NCBI Taxonomy" id="2682776"/>
    <lineage>
        <taxon>Bacteria</taxon>
        <taxon>Bacillati</taxon>
        <taxon>Actinomycetota</taxon>
        <taxon>Coriobacteriia</taxon>
        <taxon>Eggerthellales</taxon>
        <taxon>Eggerthellaceae</taxon>
        <taxon>Xiamenia</taxon>
    </lineage>
</organism>
<proteinExistence type="predicted"/>
<dbReference type="AlphaFoldDB" id="A0A9E6MQ90"/>
<dbReference type="EMBL" id="CP072829">
    <property type="protein sequence ID" value="QTU84423.1"/>
    <property type="molecule type" value="Genomic_DNA"/>
</dbReference>
<dbReference type="GO" id="GO:0003824">
    <property type="term" value="F:catalytic activity"/>
    <property type="evidence" value="ECO:0007669"/>
    <property type="project" value="InterPro"/>
</dbReference>
<evidence type="ECO:0000313" key="5">
    <source>
        <dbReference type="Proteomes" id="UP000671910"/>
    </source>
</evidence>
<dbReference type="Gene3D" id="1.20.120.680">
    <property type="entry name" value="Formiminotetrahydrofolate cyclodeaminase monomer, up-and-down helical bundle"/>
    <property type="match status" value="1"/>
</dbReference>
<reference evidence="2 4" key="1">
    <citation type="submission" date="2019-11" db="EMBL/GenBank/DDBJ databases">
        <title>Eggerthellaceae novel genus isolated from the rectal contents of marmort.</title>
        <authorList>
            <person name="Zhang G."/>
        </authorList>
    </citation>
    <scope>NUCLEOTIDE SEQUENCE [LARGE SCALE GENOMIC DNA]</scope>
    <source>
        <strain evidence="4">zg-886</strain>
        <strain evidence="2">Zg-886</strain>
    </source>
</reference>
<evidence type="ECO:0000313" key="3">
    <source>
        <dbReference type="EMBL" id="QTU84423.1"/>
    </source>
</evidence>
<sequence length="203" mass="21037">MDVQFIEDLASSAPTPGGGGACACVGVLASALASMVGNLTVGKAAYAQVEADVYVVLEKLAALRGRLLELVDEDARAFAPLAAAYKMPKATDAERAAKNAALQEALVGACDVPYEIMETVGRVVRHIDFLAANGSRMALSDVGAAAAFARAAADGASLNIFINAASLDDEAQAQRYRDAAEALAGRIRVKCDEIFAFVKDQVA</sequence>
<dbReference type="RefSeq" id="WP_166338998.1">
    <property type="nucleotide sequence ID" value="NZ_CP072829.1"/>
</dbReference>
<name>A0A9E6MQ90_9ACTN</name>
<dbReference type="Proteomes" id="UP000636394">
    <property type="component" value="Unassembled WGS sequence"/>
</dbReference>
<reference evidence="3" key="2">
    <citation type="submission" date="2021-04" db="EMBL/GenBank/DDBJ databases">
        <title>Novel species in family Eggerthellaceae.</title>
        <authorList>
            <person name="Zhang G."/>
        </authorList>
    </citation>
    <scope>NUCLEOTIDE SEQUENCE</scope>
    <source>
        <strain evidence="3">Zg-886</strain>
    </source>
</reference>
<gene>
    <name evidence="2" type="ORF">GMI68_03715</name>
    <name evidence="3" type="ORF">J7S26_00320</name>
</gene>
<protein>
    <submittedName>
        <fullName evidence="3">Cyclodeaminase/cyclohydrolase family protein</fullName>
    </submittedName>
    <submittedName>
        <fullName evidence="2">Sugar ABC transporter substrate-binding protein</fullName>
    </submittedName>
</protein>
<dbReference type="KEGG" id="ebz:J7S26_00320"/>
<dbReference type="EMBL" id="WPCR01000004">
    <property type="protein sequence ID" value="NHM13885.1"/>
    <property type="molecule type" value="Genomic_DNA"/>
</dbReference>
<accession>A0A9E6MQ90</accession>
<evidence type="ECO:0000259" key="1">
    <source>
        <dbReference type="Pfam" id="PF04961"/>
    </source>
</evidence>
<dbReference type="Pfam" id="PF04961">
    <property type="entry name" value="FTCD_C"/>
    <property type="match status" value="1"/>
</dbReference>
<dbReference type="Proteomes" id="UP000671910">
    <property type="component" value="Chromosome"/>
</dbReference>
<dbReference type="InterPro" id="IPR036178">
    <property type="entry name" value="Formintransfe-cycloase-like_sf"/>
</dbReference>
<keyword evidence="4" id="KW-1185">Reference proteome</keyword>